<gene>
    <name evidence="1" type="ORF">Xsto_01924</name>
</gene>
<sequence>MSKLQREIAENKSQIINSDKNKTQRKELVDSLLDTVSGGWVNAFGNWSKSL</sequence>
<evidence type="ECO:0000313" key="2">
    <source>
        <dbReference type="Proteomes" id="UP000222366"/>
    </source>
</evidence>
<organism evidence="1 2">
    <name type="scientific">Xenorhabdus stockiae</name>
    <dbReference type="NCBI Taxonomy" id="351614"/>
    <lineage>
        <taxon>Bacteria</taxon>
        <taxon>Pseudomonadati</taxon>
        <taxon>Pseudomonadota</taxon>
        <taxon>Gammaproteobacteria</taxon>
        <taxon>Enterobacterales</taxon>
        <taxon>Morganellaceae</taxon>
        <taxon>Xenorhabdus</taxon>
    </lineage>
</organism>
<accession>A0A2D0KQ63</accession>
<dbReference type="Proteomes" id="UP000222366">
    <property type="component" value="Unassembled WGS sequence"/>
</dbReference>
<protein>
    <recommendedName>
        <fullName evidence="3">RSAM-modified RiPP, XyeA family</fullName>
    </recommendedName>
</protein>
<dbReference type="InterPro" id="IPR030990">
    <property type="entry name" value="RiPP_XyeA"/>
</dbReference>
<evidence type="ECO:0008006" key="3">
    <source>
        <dbReference type="Google" id="ProtNLM"/>
    </source>
</evidence>
<proteinExistence type="predicted"/>
<dbReference type="NCBIfam" id="TIGR04495">
    <property type="entry name" value="RiPP_XyeA"/>
    <property type="match status" value="1"/>
</dbReference>
<dbReference type="EMBL" id="NJAJ01000015">
    <property type="protein sequence ID" value="PHM65566.1"/>
    <property type="molecule type" value="Genomic_DNA"/>
</dbReference>
<name>A0A2D0KQ63_9GAMM</name>
<keyword evidence="2" id="KW-1185">Reference proteome</keyword>
<reference evidence="1 2" key="1">
    <citation type="journal article" date="2017" name="Nat. Microbiol.">
        <title>Natural product diversity associated with the nematode symbionts Photorhabdus and Xenorhabdus.</title>
        <authorList>
            <person name="Tobias N.J."/>
            <person name="Wolff H."/>
            <person name="Djahanschiri B."/>
            <person name="Grundmann F."/>
            <person name="Kronenwerth M."/>
            <person name="Shi Y.M."/>
            <person name="Simonyi S."/>
            <person name="Grun P."/>
            <person name="Shapiro-Ilan D."/>
            <person name="Pidot S.J."/>
            <person name="Stinear T.P."/>
            <person name="Ebersberger I."/>
            <person name="Bode H.B."/>
        </authorList>
    </citation>
    <scope>NUCLEOTIDE SEQUENCE [LARGE SCALE GENOMIC DNA]</scope>
    <source>
        <strain evidence="1 2">DSM 17904</strain>
    </source>
</reference>
<comment type="caution">
    <text evidence="1">The sequence shown here is derived from an EMBL/GenBank/DDBJ whole genome shotgun (WGS) entry which is preliminary data.</text>
</comment>
<dbReference type="AlphaFoldDB" id="A0A2D0KQ63"/>
<evidence type="ECO:0000313" key="1">
    <source>
        <dbReference type="EMBL" id="PHM65566.1"/>
    </source>
</evidence>
<dbReference type="RefSeq" id="WP_099111011.1">
    <property type="nucleotide sequence ID" value="NZ_CAWNRH010000057.1"/>
</dbReference>